<organism evidence="3 5">
    <name type="scientific">Nitrosomonas communis</name>
    <dbReference type="NCBI Taxonomy" id="44574"/>
    <lineage>
        <taxon>Bacteria</taxon>
        <taxon>Pseudomonadati</taxon>
        <taxon>Pseudomonadota</taxon>
        <taxon>Betaproteobacteria</taxon>
        <taxon>Nitrosomonadales</taxon>
        <taxon>Nitrosomonadaceae</taxon>
        <taxon>Nitrosomonas</taxon>
    </lineage>
</organism>
<reference evidence="3 5" key="2">
    <citation type="journal article" date="2016" name="Genome Announc.">
        <title>Genome Sequence of Nitrosomonas communis Strain Nm2, a Mesophilic Ammonia-Oxidizing Bacterium Isolated from Mediterranean Soil.</title>
        <authorList>
            <person name="Kozlowski J.A."/>
            <person name="Kits K.D."/>
            <person name="Stein L.Y."/>
        </authorList>
    </citation>
    <scope>NUCLEOTIDE SEQUENCE [LARGE SCALE GENOMIC DNA]</scope>
    <source>
        <strain evidence="3 5">Nm2</strain>
    </source>
</reference>
<dbReference type="InterPro" id="IPR020845">
    <property type="entry name" value="AMP-binding_CS"/>
</dbReference>
<dbReference type="InterPro" id="IPR042099">
    <property type="entry name" value="ANL_N_sf"/>
</dbReference>
<keyword evidence="3" id="KW-0436">Ligase</keyword>
<dbReference type="OrthoDB" id="9766486at2"/>
<evidence type="ECO:0000313" key="6">
    <source>
        <dbReference type="Proteomes" id="UP000324176"/>
    </source>
</evidence>
<dbReference type="AlphaFoldDB" id="A0A0F7KH63"/>
<keyword evidence="5" id="KW-1185">Reference proteome</keyword>
<dbReference type="PANTHER" id="PTHR43767">
    <property type="entry name" value="LONG-CHAIN-FATTY-ACID--COA LIGASE"/>
    <property type="match status" value="1"/>
</dbReference>
<dbReference type="EMBL" id="CP011451">
    <property type="protein sequence ID" value="AKH38468.1"/>
    <property type="molecule type" value="Genomic_DNA"/>
</dbReference>
<evidence type="ECO:0000259" key="2">
    <source>
        <dbReference type="Pfam" id="PF13193"/>
    </source>
</evidence>
<reference evidence="5" key="1">
    <citation type="submission" date="2015-05" db="EMBL/GenBank/DDBJ databases">
        <title>Draft genome of Nitrosomonas communis strain Nm2.</title>
        <authorList>
            <person name="Kozlowski J.A."/>
            <person name="Kits K.D."/>
            <person name="Stein L.Y."/>
        </authorList>
    </citation>
    <scope>NUCLEOTIDE SEQUENCE [LARGE SCALE GENOMIC DNA]</scope>
    <source>
        <strain evidence="5">Nm2</strain>
    </source>
</reference>
<dbReference type="InterPro" id="IPR045851">
    <property type="entry name" value="AMP-bd_C_sf"/>
</dbReference>
<dbReference type="PATRIC" id="fig|44574.3.peg.3104"/>
<feature type="domain" description="AMP-binding enzyme C-terminal" evidence="2">
    <location>
        <begin position="446"/>
        <end position="525"/>
    </location>
</feature>
<dbReference type="GO" id="GO:0016877">
    <property type="term" value="F:ligase activity, forming carbon-sulfur bonds"/>
    <property type="evidence" value="ECO:0007669"/>
    <property type="project" value="UniProtKB-ARBA"/>
</dbReference>
<accession>A0A0F7KH63</accession>
<dbReference type="Gene3D" id="3.40.50.12780">
    <property type="entry name" value="N-terminal domain of ligase-like"/>
    <property type="match status" value="1"/>
</dbReference>
<feature type="domain" description="AMP-dependent synthetase/ligase" evidence="1">
    <location>
        <begin position="23"/>
        <end position="396"/>
    </location>
</feature>
<reference evidence="4 6" key="3">
    <citation type="submission" date="2019-07" db="EMBL/GenBank/DDBJ databases">
        <title>Active sludge and wastewater microbial communities from Klosterneuburg, Austria.</title>
        <authorList>
            <person name="Wagner M."/>
        </authorList>
    </citation>
    <scope>NUCLEOTIDE SEQUENCE [LARGE SCALE GENOMIC DNA]</scope>
    <source>
        <strain evidence="4 6">Nm2</strain>
    </source>
</reference>
<evidence type="ECO:0000313" key="4">
    <source>
        <dbReference type="EMBL" id="TYP87789.1"/>
    </source>
</evidence>
<evidence type="ECO:0000259" key="1">
    <source>
        <dbReference type="Pfam" id="PF00501"/>
    </source>
</evidence>
<dbReference type="InterPro" id="IPR050237">
    <property type="entry name" value="ATP-dep_AMP-bd_enzyme"/>
</dbReference>
<evidence type="ECO:0000313" key="3">
    <source>
        <dbReference type="EMBL" id="AKH38468.1"/>
    </source>
</evidence>
<name>A0A0F7KH63_9PROT</name>
<dbReference type="Proteomes" id="UP000324176">
    <property type="component" value="Unassembled WGS sequence"/>
</dbReference>
<sequence>MTSSPLLLKQLWHTPLVNAVNQEIVYRDQLRLSYRDVYTRIGQFGAALRASCVRRGEVIAVMDHDSHRYLECYFAIPMYGAVMMTVNTKLTPAQIAYTLNHSGAAILLLHADFIPVIENIRTNLSNIKKIIVMTEGATVPQTSLQFDDEYENWLADRADDFCFADFDENMRATVFYTTGTTGAPKGVYYTHRQLVLHTLAAGMALAAPAARQRLHNEDVYMPVTPMFHVHAWGIPYIATLLGVKQVYPGRYTPDMLLKLIREERVTFSHCVPTLLRMILTAAQSSGVDLCGWKVVVGGSALPQALAKLALEMGVDCFSGYGLSETAPILTLAQLNTLDSVRESVTDDALSTLCCAGRAIPLVDLRIVDDTMHPQVHDGQGSGEIIVRAPWLTQGYLNNPEASTVLWQGGYLHTQDIGTIDQDGYLYITDRLKDVIKVAGEWVSSLELENALTLVAGVKEVAVIGVPDKRWGERPMALLVVDKALFRESVIHDQMRSLIECGSISKHALLTQFKLVEVIAKTSVGKIDKKALRAEHATVP</sequence>
<protein>
    <submittedName>
        <fullName evidence="4">Fatty-acyl-CoA synthase</fullName>
    </submittedName>
    <submittedName>
        <fullName evidence="3">Long-chain fatty acid--CoA ligase</fullName>
    </submittedName>
</protein>
<dbReference type="RefSeq" id="WP_046850509.1">
    <property type="nucleotide sequence ID" value="NZ_CP011451.1"/>
</dbReference>
<dbReference type="NCBIfam" id="NF004837">
    <property type="entry name" value="PRK06187.1"/>
    <property type="match status" value="1"/>
</dbReference>
<dbReference type="Gene3D" id="3.30.300.30">
    <property type="match status" value="1"/>
</dbReference>
<dbReference type="KEGG" id="nco:AAW31_12765"/>
<dbReference type="InterPro" id="IPR000873">
    <property type="entry name" value="AMP-dep_synth/lig_dom"/>
</dbReference>
<dbReference type="Pfam" id="PF13193">
    <property type="entry name" value="AMP-binding_C"/>
    <property type="match status" value="1"/>
</dbReference>
<proteinExistence type="predicted"/>
<dbReference type="Pfam" id="PF00501">
    <property type="entry name" value="AMP-binding"/>
    <property type="match status" value="1"/>
</dbReference>
<dbReference type="Proteomes" id="UP000034156">
    <property type="component" value="Chromosome"/>
</dbReference>
<dbReference type="InterPro" id="IPR025110">
    <property type="entry name" value="AMP-bd_C"/>
</dbReference>
<dbReference type="PROSITE" id="PS00455">
    <property type="entry name" value="AMP_BINDING"/>
    <property type="match status" value="1"/>
</dbReference>
<dbReference type="PANTHER" id="PTHR43767:SF11">
    <property type="entry name" value="MEDIUM-CHAIN-FATTY-ACID--COA LIGASE"/>
    <property type="match status" value="1"/>
</dbReference>
<dbReference type="SUPFAM" id="SSF56801">
    <property type="entry name" value="Acetyl-CoA synthetase-like"/>
    <property type="match status" value="1"/>
</dbReference>
<dbReference type="EMBL" id="VNHT01000023">
    <property type="protein sequence ID" value="TYP87789.1"/>
    <property type="molecule type" value="Genomic_DNA"/>
</dbReference>
<gene>
    <name evidence="3" type="ORF">AAW31_12765</name>
    <name evidence="4" type="ORF">BCL69_102321</name>
</gene>
<evidence type="ECO:0000313" key="5">
    <source>
        <dbReference type="Proteomes" id="UP000034156"/>
    </source>
</evidence>